<name>A0A1D1V5F1_RAMVA</name>
<keyword evidence="6" id="KW-1185">Reference proteome</keyword>
<dbReference type="InterPro" id="IPR013652">
    <property type="entry name" value="Glycine_N-acyltransferase_C"/>
</dbReference>
<sequence length="333" mass="38193">MLRFSGSRNLPFSFEISPGVRNKMLLHSDLYEECLDYLEGHFPRSLPIYHLMYGITHQRLAWPYVNFVVDRWPNPEVVLCRPTQVHAPEPGELDTSVRQICYTVSLWSINAEELEKILKDPTVLNWDREIMFHGVACPSDRDVVEKVCNLSGRHYLTESSDCCEVSMMTPKTLREIPLIIPPGFRVGSLRPCHAAQVNEEWSYGGNDSTMKYLEVALDIFPSAAVFDTSDRPVSYMIYEPEGCMAMGYTNPAFRKRGFFSVVNYLLARHLFRIGLKQVYVQVIHTNHASKNAYLKLGAEVVPGWRQHWILYRPSHMSQDSPGAVCLPDMRSDE</sequence>
<dbReference type="PROSITE" id="PS51186">
    <property type="entry name" value="GNAT"/>
    <property type="match status" value="1"/>
</dbReference>
<evidence type="ECO:0000256" key="3">
    <source>
        <dbReference type="RuleBase" id="RU368002"/>
    </source>
</evidence>
<dbReference type="InterPro" id="IPR016181">
    <property type="entry name" value="Acyl_CoA_acyltransferase"/>
</dbReference>
<dbReference type="EMBL" id="BDGG01000002">
    <property type="protein sequence ID" value="GAU93718.1"/>
    <property type="molecule type" value="Genomic_DNA"/>
</dbReference>
<feature type="domain" description="N-acetyltransferase" evidence="4">
    <location>
        <begin position="178"/>
        <end position="313"/>
    </location>
</feature>
<protein>
    <recommendedName>
        <fullName evidence="3">Glycine N-acyltransferase-like protein</fullName>
        <ecNumber evidence="3">2.3.1.-</ecNumber>
    </recommendedName>
</protein>
<evidence type="ECO:0000256" key="1">
    <source>
        <dbReference type="ARBA" id="ARBA00022679"/>
    </source>
</evidence>
<keyword evidence="2 3" id="KW-0012">Acyltransferase</keyword>
<organism evidence="5 6">
    <name type="scientific">Ramazzottius varieornatus</name>
    <name type="common">Water bear</name>
    <name type="synonym">Tardigrade</name>
    <dbReference type="NCBI Taxonomy" id="947166"/>
    <lineage>
        <taxon>Eukaryota</taxon>
        <taxon>Metazoa</taxon>
        <taxon>Ecdysozoa</taxon>
        <taxon>Tardigrada</taxon>
        <taxon>Eutardigrada</taxon>
        <taxon>Parachela</taxon>
        <taxon>Hypsibioidea</taxon>
        <taxon>Ramazzottiidae</taxon>
        <taxon>Ramazzottius</taxon>
    </lineage>
</organism>
<reference evidence="5 6" key="1">
    <citation type="journal article" date="2016" name="Nat. Commun.">
        <title>Extremotolerant tardigrade genome and improved radiotolerance of human cultured cells by tardigrade-unique protein.</title>
        <authorList>
            <person name="Hashimoto T."/>
            <person name="Horikawa D.D."/>
            <person name="Saito Y."/>
            <person name="Kuwahara H."/>
            <person name="Kozuka-Hata H."/>
            <person name="Shin-I T."/>
            <person name="Minakuchi Y."/>
            <person name="Ohishi K."/>
            <person name="Motoyama A."/>
            <person name="Aizu T."/>
            <person name="Enomoto A."/>
            <person name="Kondo K."/>
            <person name="Tanaka S."/>
            <person name="Hara Y."/>
            <person name="Koshikawa S."/>
            <person name="Sagara H."/>
            <person name="Miura T."/>
            <person name="Yokobori S."/>
            <person name="Miyagawa K."/>
            <person name="Suzuki Y."/>
            <person name="Kubo T."/>
            <person name="Oyama M."/>
            <person name="Kohara Y."/>
            <person name="Fujiyama A."/>
            <person name="Arakawa K."/>
            <person name="Katayama T."/>
            <person name="Toyoda A."/>
            <person name="Kunieda T."/>
        </authorList>
    </citation>
    <scope>NUCLEOTIDE SEQUENCE [LARGE SCALE GENOMIC DNA]</scope>
    <source>
        <strain evidence="5 6">YOKOZUNA-1</strain>
    </source>
</reference>
<dbReference type="Pfam" id="PF08444">
    <property type="entry name" value="Gly_acyl_tr_C"/>
    <property type="match status" value="1"/>
</dbReference>
<evidence type="ECO:0000259" key="4">
    <source>
        <dbReference type="PROSITE" id="PS51186"/>
    </source>
</evidence>
<dbReference type="Gene3D" id="3.40.630.30">
    <property type="match status" value="1"/>
</dbReference>
<evidence type="ECO:0000313" key="6">
    <source>
        <dbReference type="Proteomes" id="UP000186922"/>
    </source>
</evidence>
<dbReference type="AlphaFoldDB" id="A0A1D1V5F1"/>
<dbReference type="EC" id="2.3.1.-" evidence="3"/>
<dbReference type="GO" id="GO:0005739">
    <property type="term" value="C:mitochondrion"/>
    <property type="evidence" value="ECO:0007669"/>
    <property type="project" value="InterPro"/>
</dbReference>
<comment type="caution">
    <text evidence="5">The sequence shown here is derived from an EMBL/GenBank/DDBJ whole genome shotgun (WGS) entry which is preliminary data.</text>
</comment>
<dbReference type="InterPro" id="IPR000182">
    <property type="entry name" value="GNAT_dom"/>
</dbReference>
<dbReference type="GO" id="GO:0047961">
    <property type="term" value="F:glycine N-acyltransferase activity"/>
    <property type="evidence" value="ECO:0007669"/>
    <property type="project" value="InterPro"/>
</dbReference>
<dbReference type="Pfam" id="PF06021">
    <property type="entry name" value="Gly_acyl_tr_N"/>
    <property type="match status" value="1"/>
</dbReference>
<dbReference type="InterPro" id="IPR015938">
    <property type="entry name" value="Glycine_N-acyltransferase_N"/>
</dbReference>
<proteinExistence type="inferred from homology"/>
<evidence type="ECO:0000313" key="5">
    <source>
        <dbReference type="EMBL" id="GAU93718.1"/>
    </source>
</evidence>
<accession>A0A1D1V5F1</accession>
<dbReference type="InterPro" id="IPR010313">
    <property type="entry name" value="Glycine_N-acyltransferase"/>
</dbReference>
<evidence type="ECO:0000256" key="2">
    <source>
        <dbReference type="ARBA" id="ARBA00023315"/>
    </source>
</evidence>
<dbReference type="SUPFAM" id="SSF55729">
    <property type="entry name" value="Acyl-CoA N-acyltransferases (Nat)"/>
    <property type="match status" value="1"/>
</dbReference>
<keyword evidence="1 3" id="KW-0808">Transferase</keyword>
<dbReference type="PANTHER" id="PTHR15298:SF1">
    <property type="entry name" value="GLYCINE N-ACYLTRANSFERASE-LIKE PROTEIN"/>
    <property type="match status" value="1"/>
</dbReference>
<dbReference type="OrthoDB" id="61870at2759"/>
<dbReference type="PANTHER" id="PTHR15298">
    <property type="entry name" value="L-COA N-ACYLTRANSFERASE-RELATED"/>
    <property type="match status" value="1"/>
</dbReference>
<comment type="similarity">
    <text evidence="3">Belongs to the glycine N-acyltransferase family.</text>
</comment>
<dbReference type="Proteomes" id="UP000186922">
    <property type="component" value="Unassembled WGS sequence"/>
</dbReference>
<gene>
    <name evidence="5" type="primary">RvY_05614</name>
    <name evidence="5" type="synonym">RvY_05614.1</name>
    <name evidence="5" type="ORF">RvY_05614-1</name>
</gene>